<feature type="region of interest" description="Disordered" evidence="1">
    <location>
        <begin position="279"/>
        <end position="304"/>
    </location>
</feature>
<dbReference type="OrthoDB" id="10041569at2759"/>
<feature type="region of interest" description="Disordered" evidence="1">
    <location>
        <begin position="324"/>
        <end position="366"/>
    </location>
</feature>
<protein>
    <submittedName>
        <fullName evidence="3">Uncharacterized protein</fullName>
    </submittedName>
</protein>
<evidence type="ECO:0000313" key="3">
    <source>
        <dbReference type="EMBL" id="CAF1152633.1"/>
    </source>
</evidence>
<reference evidence="3" key="1">
    <citation type="submission" date="2021-02" db="EMBL/GenBank/DDBJ databases">
        <authorList>
            <person name="Nowell W R."/>
        </authorList>
    </citation>
    <scope>NUCLEOTIDE SEQUENCE</scope>
</reference>
<evidence type="ECO:0000313" key="5">
    <source>
        <dbReference type="Proteomes" id="UP000663852"/>
    </source>
</evidence>
<dbReference type="AlphaFoldDB" id="A0A814SVQ8"/>
<gene>
    <name evidence="3" type="ORF">EDS130_LOCUS22699</name>
    <name evidence="2" type="ORF">XAT740_LOCUS11682</name>
</gene>
<sequence length="494" mass="57882">MAYHIKKEYLKNWDIQERTDNRALFLANDYDEEDIYISERSSITSSNDTCQLISADNEQIPTATSLSPRLPSSRKAPHSLRYTYNDLPSNGIPVAVQYQKQKKEEKTKKNTLHKAPPGHGTLVPLPEVKPTGVDDNYYPYWYYYKLKNPDWIARQRQANHQQKAPYNLTETSKYPSQPSLTTLPIKPKKRTPNSRPNGVPVVQNKQHHDHSEKDSVTPSHVVLHQDHDTPQQRPTSRRYVPLKDPDNHDYYEQQPKRKVLPDRRKLKTEYEWTDHYLQSISNKPPQNPSNLIITPKPIANRSKIQSKNTDKYFFTSDMNDDDSYYLPQHHHHHHHHHHTPAQQNRSHVQTHGHHHPYPPSIPSESNHLYHRTTLQNISHQDEYHQQHLHIRRRSSSGAYIDSDVQVVDILYDDPYPHTSTLYNQIPYLPAITNSHQQKVHVNRYPVDYYGALSQLPNSRAYKQTTGKAKTYKPKIHSRFSDHHLQNVTDKRLVV</sequence>
<accession>A0A814SVQ8</accession>
<feature type="compositionally biased region" description="Polar residues" evidence="1">
    <location>
        <begin position="162"/>
        <end position="182"/>
    </location>
</feature>
<organism evidence="3 5">
    <name type="scientific">Adineta ricciae</name>
    <name type="common">Rotifer</name>
    <dbReference type="NCBI Taxonomy" id="249248"/>
    <lineage>
        <taxon>Eukaryota</taxon>
        <taxon>Metazoa</taxon>
        <taxon>Spiralia</taxon>
        <taxon>Gnathifera</taxon>
        <taxon>Rotifera</taxon>
        <taxon>Eurotatoria</taxon>
        <taxon>Bdelloidea</taxon>
        <taxon>Adinetida</taxon>
        <taxon>Adinetidae</taxon>
        <taxon>Adineta</taxon>
    </lineage>
</organism>
<name>A0A814SVQ8_ADIRI</name>
<evidence type="ECO:0000256" key="1">
    <source>
        <dbReference type="SAM" id="MobiDB-lite"/>
    </source>
</evidence>
<feature type="compositionally biased region" description="Polar residues" evidence="1">
    <location>
        <begin position="279"/>
        <end position="292"/>
    </location>
</feature>
<feature type="region of interest" description="Disordered" evidence="1">
    <location>
        <begin position="162"/>
        <end position="263"/>
    </location>
</feature>
<evidence type="ECO:0000313" key="4">
    <source>
        <dbReference type="Proteomes" id="UP000663828"/>
    </source>
</evidence>
<feature type="compositionally biased region" description="Basic and acidic residues" evidence="1">
    <location>
        <begin position="241"/>
        <end position="263"/>
    </location>
</feature>
<dbReference type="Proteomes" id="UP000663852">
    <property type="component" value="Unassembled WGS sequence"/>
</dbReference>
<feature type="region of interest" description="Disordered" evidence="1">
    <location>
        <begin position="102"/>
        <end position="129"/>
    </location>
</feature>
<evidence type="ECO:0000313" key="2">
    <source>
        <dbReference type="EMBL" id="CAF0971312.1"/>
    </source>
</evidence>
<keyword evidence="4" id="KW-1185">Reference proteome</keyword>
<proteinExistence type="predicted"/>
<dbReference type="Proteomes" id="UP000663828">
    <property type="component" value="Unassembled WGS sequence"/>
</dbReference>
<comment type="caution">
    <text evidence="3">The sequence shown here is derived from an EMBL/GenBank/DDBJ whole genome shotgun (WGS) entry which is preliminary data.</text>
</comment>
<dbReference type="EMBL" id="CAJNOR010000646">
    <property type="protein sequence ID" value="CAF0971312.1"/>
    <property type="molecule type" value="Genomic_DNA"/>
</dbReference>
<dbReference type="EMBL" id="CAJNOJ010000120">
    <property type="protein sequence ID" value="CAF1152633.1"/>
    <property type="molecule type" value="Genomic_DNA"/>
</dbReference>
<feature type="compositionally biased region" description="Basic residues" evidence="1">
    <location>
        <begin position="328"/>
        <end position="339"/>
    </location>
</feature>